<dbReference type="FunFam" id="3.80.10.10:FF:000041">
    <property type="entry name" value="LRR receptor-like serine/threonine-protein kinase ERECTA"/>
    <property type="match status" value="1"/>
</dbReference>
<evidence type="ECO:0000256" key="4">
    <source>
        <dbReference type="ARBA" id="ARBA00022737"/>
    </source>
</evidence>
<evidence type="ECO:0000313" key="8">
    <source>
        <dbReference type="EMBL" id="ACN27647.1"/>
    </source>
</evidence>
<dbReference type="Proteomes" id="UP000007305">
    <property type="component" value="Chromosome 7"/>
</dbReference>
<dbReference type="Gene3D" id="3.80.10.10">
    <property type="entry name" value="Ribonuclease Inhibitor"/>
    <property type="match status" value="1"/>
</dbReference>
<dbReference type="InterPro" id="IPR051848">
    <property type="entry name" value="PGIP"/>
</dbReference>
<sequence length="359" mass="38140">MKRTTDCAVAARAKAITAMSSSPSLICCSMSLGLLSLLLLLFSACYTAPTYATDCDPADRAALLRVKAQLGDPAQLSSWLPSTNCCAWDPAVFCNAAGRVTGLALYALPDVSARVPPALGDLAALEILQVDSVPGLAGPVPASFANLTRLLDLDINGTSISGPIPGCLLAAAVNLRTLVIANSKLAGPIPSSLAALPGLRYLDLSGNMLSGAIPPELLHGSSRFLILSNNRLTGEIPGEYGDGDVDTIDLSHNQLTGDPSSFLFGITKPAVKIDLSWNQLEFDLTEVRFPHHLRFLDLSHNRVRGRVAKSLMDVRLDHFDVSYNELCGELPAGRFMSMHEAECYAHNKCLCGTPLPPCN</sequence>
<keyword evidence="11" id="KW-1267">Proteomics identification</keyword>
<evidence type="ECO:0000256" key="6">
    <source>
        <dbReference type="ARBA" id="ARBA00038043"/>
    </source>
</evidence>
<evidence type="ECO:0000256" key="1">
    <source>
        <dbReference type="ARBA" id="ARBA00004196"/>
    </source>
</evidence>
<dbReference type="InterPro" id="IPR032675">
    <property type="entry name" value="LRR_dom_sf"/>
</dbReference>
<dbReference type="Pfam" id="PF13516">
    <property type="entry name" value="LRR_6"/>
    <property type="match status" value="1"/>
</dbReference>
<evidence type="ECO:0007829" key="11">
    <source>
        <dbReference type="PeptideAtlas" id="C0P3T1"/>
    </source>
</evidence>
<comment type="subcellular location">
    <subcellularLocation>
        <location evidence="1">Cell envelope</location>
    </subcellularLocation>
</comment>
<keyword evidence="4" id="KW-0677">Repeat</keyword>
<dbReference type="PANTHER" id="PTHR48059:SF23">
    <property type="entry name" value="LEUCINE-RICH REPEAT-CONTAINING N-TERMINAL PLANT-TYPE DOMAIN-CONTAINING PROTEIN"/>
    <property type="match status" value="1"/>
</dbReference>
<accession>C0P3T1</accession>
<keyword evidence="10" id="KW-1185">Reference proteome</keyword>
<dbReference type="Pfam" id="PF08263">
    <property type="entry name" value="LRRNT_2"/>
    <property type="match status" value="1"/>
</dbReference>
<gene>
    <name evidence="9" type="primary">LOC100282777</name>
</gene>
<keyword evidence="2" id="KW-0433">Leucine-rich repeat</keyword>
<organism evidence="8">
    <name type="scientific">Zea mays</name>
    <name type="common">Maize</name>
    <dbReference type="NCBI Taxonomy" id="4577"/>
    <lineage>
        <taxon>Eukaryota</taxon>
        <taxon>Viridiplantae</taxon>
        <taxon>Streptophyta</taxon>
        <taxon>Embryophyta</taxon>
        <taxon>Tracheophyta</taxon>
        <taxon>Spermatophyta</taxon>
        <taxon>Magnoliopsida</taxon>
        <taxon>Liliopsida</taxon>
        <taxon>Poales</taxon>
        <taxon>Poaceae</taxon>
        <taxon>PACMAD clade</taxon>
        <taxon>Panicoideae</taxon>
        <taxon>Andropogonodae</taxon>
        <taxon>Andropogoneae</taxon>
        <taxon>Tripsacinae</taxon>
        <taxon>Zea</taxon>
    </lineage>
</organism>
<reference evidence="9" key="3">
    <citation type="submission" date="2019-07" db="EMBL/GenBank/DDBJ databases">
        <authorList>
            <person name="Seetharam A."/>
            <person name="Woodhouse M."/>
            <person name="Cannon E."/>
        </authorList>
    </citation>
    <scope>NUCLEOTIDE SEQUENCE [LARGE SCALE GENOMIC DNA]</scope>
    <source>
        <strain evidence="9">cv. B73</strain>
    </source>
</reference>
<dbReference type="RefSeq" id="NP_001149155.2">
    <property type="nucleotide sequence ID" value="NM_001155683.2"/>
</dbReference>
<dbReference type="Pfam" id="PF13855">
    <property type="entry name" value="LRR_8"/>
    <property type="match status" value="1"/>
</dbReference>
<dbReference type="OrthoDB" id="676979at2759"/>
<dbReference type="ExpressionAtlas" id="C0P3T1">
    <property type="expression patterns" value="baseline"/>
</dbReference>
<protein>
    <recommendedName>
        <fullName evidence="7">Leucine-rich repeat-containing N-terminal plant-type domain-containing protein</fullName>
    </recommendedName>
</protein>
<dbReference type="Gramene" id="Zm00001eb316780_T001">
    <property type="protein sequence ID" value="Zm00001eb316780_P001"/>
    <property type="gene ID" value="Zm00001eb316780"/>
</dbReference>
<dbReference type="InterPro" id="IPR001611">
    <property type="entry name" value="Leu-rich_rpt"/>
</dbReference>
<dbReference type="SUPFAM" id="SSF52058">
    <property type="entry name" value="L domain-like"/>
    <property type="match status" value="1"/>
</dbReference>
<reference evidence="10" key="2">
    <citation type="submission" date="2015-12" db="EMBL/GenBank/DDBJ databases">
        <title>Update maize B73 reference genome by single molecule sequencing technologies.</title>
        <authorList>
            <consortium name="Maize Genome Sequencing Project"/>
            <person name="Ware D."/>
        </authorList>
    </citation>
    <scope>NUCLEOTIDE SEQUENCE [LARGE SCALE GENOMIC DNA]</scope>
    <source>
        <strain evidence="10">cv. B73</strain>
    </source>
</reference>
<dbReference type="InterPro" id="IPR013210">
    <property type="entry name" value="LRR_N_plant-typ"/>
</dbReference>
<evidence type="ECO:0000313" key="10">
    <source>
        <dbReference type="Proteomes" id="UP000007305"/>
    </source>
</evidence>
<dbReference type="AlphaFoldDB" id="C0P3T1"/>
<feature type="domain" description="Leucine-rich repeat-containing N-terminal plant-type" evidence="7">
    <location>
        <begin position="57"/>
        <end position="89"/>
    </location>
</feature>
<dbReference type="KEGG" id="zma:100282777"/>
<reference evidence="9" key="4">
    <citation type="submission" date="2021-05" db="UniProtKB">
        <authorList>
            <consortium name="EnsemblPlants"/>
        </authorList>
    </citation>
    <scope>IDENTIFICATION</scope>
    <source>
        <strain evidence="9">cv. B73</strain>
    </source>
</reference>
<evidence type="ECO:0000256" key="2">
    <source>
        <dbReference type="ARBA" id="ARBA00022614"/>
    </source>
</evidence>
<reference evidence="8" key="1">
    <citation type="journal article" date="2009" name="PLoS Genet.">
        <title>Sequencing, mapping, and analysis of 27,455 maize full-length cDNAs.</title>
        <authorList>
            <person name="Soderlund C."/>
            <person name="Descour A."/>
            <person name="Kudrna D."/>
            <person name="Bomhoff M."/>
            <person name="Boyd L."/>
            <person name="Currie J."/>
            <person name="Angelova A."/>
            <person name="Collura K."/>
            <person name="Wissotski M."/>
            <person name="Ashley E."/>
            <person name="Morrow D."/>
            <person name="Fernandes J."/>
            <person name="Walbot V."/>
            <person name="Yu Y."/>
        </authorList>
    </citation>
    <scope>NUCLEOTIDE SEQUENCE</scope>
    <source>
        <strain evidence="8">B73</strain>
    </source>
</reference>
<evidence type="ECO:0000256" key="3">
    <source>
        <dbReference type="ARBA" id="ARBA00022729"/>
    </source>
</evidence>
<keyword evidence="3" id="KW-0732">Signal</keyword>
<dbReference type="FunCoup" id="C0P3T1">
    <property type="interactions" value="2"/>
</dbReference>
<dbReference type="GeneID" id="100282777"/>
<evidence type="ECO:0000259" key="7">
    <source>
        <dbReference type="Pfam" id="PF08263"/>
    </source>
</evidence>
<dbReference type="EMBL" id="BT062950">
    <property type="protein sequence ID" value="ACN27647.1"/>
    <property type="molecule type" value="mRNA"/>
</dbReference>
<name>C0P3T1_MAIZE</name>
<keyword evidence="5" id="KW-0325">Glycoprotein</keyword>
<dbReference type="HOGENOM" id="CLU_000288_18_22_1"/>
<evidence type="ECO:0000313" key="9">
    <source>
        <dbReference type="EnsemblPlants" id="Zm00001eb316780_P001"/>
    </source>
</evidence>
<evidence type="ECO:0000256" key="5">
    <source>
        <dbReference type="ARBA" id="ARBA00023180"/>
    </source>
</evidence>
<dbReference type="EnsemblPlants" id="Zm00001eb316780_T001">
    <property type="protein sequence ID" value="Zm00001eb316780_P001"/>
    <property type="gene ID" value="Zm00001eb316780"/>
</dbReference>
<comment type="similarity">
    <text evidence="6">Belongs to the polygalacturonase-inhibiting protein family.</text>
</comment>
<proteinExistence type="evidence at protein level"/>
<dbReference type="PANTHER" id="PTHR48059">
    <property type="entry name" value="POLYGALACTURONASE INHIBITOR 1"/>
    <property type="match status" value="1"/>
</dbReference>